<reference evidence="1" key="3">
    <citation type="journal article" date="2006" name="Plant Mol. Biol.">
        <title>Features of Arabidopsis genes and genome discovered using full-length cDNAs.</title>
        <authorList>
            <person name="Alexandrov N.N."/>
            <person name="Troukhan M.E."/>
            <person name="Brover V.V."/>
            <person name="Tatarinova T."/>
            <person name="Flavell R.B."/>
            <person name="Feldmann K.A."/>
        </authorList>
    </citation>
    <scope>NUCLEOTIDE SEQUENCE</scope>
</reference>
<proteinExistence type="evidence at transcript level"/>
<evidence type="ECO:0000313" key="1">
    <source>
        <dbReference type="EMBL" id="AAM67004.1"/>
    </source>
</evidence>
<reference evidence="1" key="1">
    <citation type="journal article" date="2002" name="Genome Biol.">
        <title>Full-length messenger RNA sequences greatly improve genome annotation.</title>
        <authorList>
            <person name="Haas B.J."/>
            <person name="Volfovsky N."/>
            <person name="Town C.D."/>
            <person name="Troukhan M."/>
            <person name="Alexandrov N."/>
            <person name="Feldmann K.A."/>
            <person name="Flavell R.B."/>
            <person name="White O."/>
            <person name="Salzberg S.L."/>
        </authorList>
    </citation>
    <scope>NUCLEOTIDE SEQUENCE</scope>
</reference>
<protein>
    <submittedName>
        <fullName evidence="1">Uncharacterized protein</fullName>
    </submittedName>
</protein>
<accession>Q8L917</accession>
<organism evidence="1">
    <name type="scientific">Arabidopsis thaliana</name>
    <name type="common">Mouse-ear cress</name>
    <dbReference type="NCBI Taxonomy" id="3702"/>
    <lineage>
        <taxon>Eukaryota</taxon>
        <taxon>Viridiplantae</taxon>
        <taxon>Streptophyta</taxon>
        <taxon>Embryophyta</taxon>
        <taxon>Tracheophyta</taxon>
        <taxon>Spermatophyta</taxon>
        <taxon>Magnoliopsida</taxon>
        <taxon>eudicotyledons</taxon>
        <taxon>Gunneridae</taxon>
        <taxon>Pentapetalae</taxon>
        <taxon>rosids</taxon>
        <taxon>malvids</taxon>
        <taxon>Brassicales</taxon>
        <taxon>Brassicaceae</taxon>
        <taxon>Camelineae</taxon>
        <taxon>Arabidopsis</taxon>
    </lineage>
</organism>
<dbReference type="EMBL" id="AY088682">
    <property type="protein sequence ID" value="AAM67004.1"/>
    <property type="molecule type" value="mRNA"/>
</dbReference>
<dbReference type="AlphaFoldDB" id="Q8L917"/>
<name>Q8L917_ARATH</name>
<sequence length="60" mass="7142">MAVAKLARKCLSRKGRKRPNMREVSFELERIRSSSPEDLEVHVRNVDAEEQIMEINRERF</sequence>
<reference evidence="1" key="2">
    <citation type="submission" date="2002-03" db="EMBL/GenBank/DDBJ databases">
        <authorList>
            <person name="Brover V."/>
            <person name="Troukhan M."/>
            <person name="Alexandrov N."/>
            <person name="Lu Y.-P."/>
            <person name="Flavell R."/>
            <person name="Feldmann K."/>
        </authorList>
    </citation>
    <scope>NUCLEOTIDE SEQUENCE</scope>
</reference>